<sequence length="87" mass="9991">MEYNDQIKNRLKRIEGQLKGVIRMIEEEKECKDVITQLSASRSAIDRAIGLIVSTNLVRCMEDENELKGKDKETLIKEAVDLLVKSR</sequence>
<proteinExistence type="predicted"/>
<organism evidence="1 2">
    <name type="scientific">Viridibacillus arvi</name>
    <dbReference type="NCBI Taxonomy" id="263475"/>
    <lineage>
        <taxon>Bacteria</taxon>
        <taxon>Bacillati</taxon>
        <taxon>Bacillota</taxon>
        <taxon>Bacilli</taxon>
        <taxon>Bacillales</taxon>
        <taxon>Caryophanaceae</taxon>
        <taxon>Viridibacillus</taxon>
    </lineage>
</organism>
<evidence type="ECO:0000313" key="2">
    <source>
        <dbReference type="Proteomes" id="UP000036867"/>
    </source>
</evidence>
<dbReference type="GO" id="GO:0046872">
    <property type="term" value="F:metal ion binding"/>
    <property type="evidence" value="ECO:0007669"/>
    <property type="project" value="InterPro"/>
</dbReference>
<keyword evidence="2" id="KW-1185">Reference proteome</keyword>
<reference evidence="2" key="1">
    <citation type="submission" date="2015-08" db="EMBL/GenBank/DDBJ databases">
        <title>Fjat-10028 dsm 16317.</title>
        <authorList>
            <person name="Liu B."/>
            <person name="Wang J."/>
            <person name="Zhu Y."/>
            <person name="Liu G."/>
            <person name="Chen Q."/>
            <person name="Chen Z."/>
            <person name="Lan J."/>
            <person name="Che J."/>
            <person name="Ge C."/>
            <person name="Shi H."/>
            <person name="Pan Z."/>
            <person name="Liu X."/>
        </authorList>
    </citation>
    <scope>NUCLEOTIDE SEQUENCE [LARGE SCALE GENOMIC DNA]</scope>
    <source>
        <strain evidence="2">DSM 16317</strain>
    </source>
</reference>
<dbReference type="CDD" id="cd10155">
    <property type="entry name" value="BsYrkD-like_DUF156"/>
    <property type="match status" value="1"/>
</dbReference>
<dbReference type="OrthoDB" id="9798732at2"/>
<dbReference type="GO" id="GO:0045892">
    <property type="term" value="P:negative regulation of DNA-templated transcription"/>
    <property type="evidence" value="ECO:0007669"/>
    <property type="project" value="UniProtKB-ARBA"/>
</dbReference>
<dbReference type="STRING" id="263475.AMD00_08815"/>
<dbReference type="Proteomes" id="UP000036867">
    <property type="component" value="Unassembled WGS sequence"/>
</dbReference>
<accession>A0A0M0LNM6</accession>
<name>A0A0M0LNM6_9BACL</name>
<dbReference type="PATRIC" id="fig|263475.3.peg.2222"/>
<dbReference type="GeneID" id="301136208"/>
<dbReference type="AlphaFoldDB" id="A0A0M0LNM6"/>
<dbReference type="Gene3D" id="1.20.58.1000">
    <property type="entry name" value="Metal-sensitive repressor, helix protomer"/>
    <property type="match status" value="1"/>
</dbReference>
<dbReference type="InterPro" id="IPR003735">
    <property type="entry name" value="Metal_Tscrpt_repr"/>
</dbReference>
<protein>
    <submittedName>
        <fullName evidence="1">Cytoplasmic protein</fullName>
    </submittedName>
</protein>
<dbReference type="EMBL" id="LILB01000001">
    <property type="protein sequence ID" value="KOO52477.1"/>
    <property type="molecule type" value="Genomic_DNA"/>
</dbReference>
<gene>
    <name evidence="1" type="ORF">AMD00_08815</name>
</gene>
<dbReference type="GO" id="GO:0003677">
    <property type="term" value="F:DNA binding"/>
    <property type="evidence" value="ECO:0007669"/>
    <property type="project" value="InterPro"/>
</dbReference>
<dbReference type="PANTHER" id="PTHR33677">
    <property type="entry name" value="TRANSCRIPTIONAL REPRESSOR FRMR-RELATED"/>
    <property type="match status" value="1"/>
</dbReference>
<dbReference type="Pfam" id="PF02583">
    <property type="entry name" value="Trns_repr_metal"/>
    <property type="match status" value="1"/>
</dbReference>
<evidence type="ECO:0000313" key="1">
    <source>
        <dbReference type="EMBL" id="KOO52477.1"/>
    </source>
</evidence>
<dbReference type="RefSeq" id="WP_053416639.1">
    <property type="nucleotide sequence ID" value="NZ_CP063302.1"/>
</dbReference>
<comment type="caution">
    <text evidence="1">The sequence shown here is derived from an EMBL/GenBank/DDBJ whole genome shotgun (WGS) entry which is preliminary data.</text>
</comment>
<dbReference type="PANTHER" id="PTHR33677:SF5">
    <property type="entry name" value="TRANSCRIPTIONAL REPRESSOR FRMR"/>
    <property type="match status" value="1"/>
</dbReference>
<dbReference type="InterPro" id="IPR038390">
    <property type="entry name" value="Metal_Tscrpt_repr_sf"/>
</dbReference>